<dbReference type="RefSeq" id="WP_156062701.1">
    <property type="nucleotide sequence ID" value="NZ_CABWIH010000019.1"/>
</dbReference>
<dbReference type="InterPro" id="IPR011664">
    <property type="entry name" value="Abi_system_AbiD/AbiF-like"/>
</dbReference>
<evidence type="ECO:0000313" key="1">
    <source>
        <dbReference type="EMBL" id="VWL86721.1"/>
    </source>
</evidence>
<dbReference type="EMBL" id="CABWIH010000019">
    <property type="protein sequence ID" value="VWL86721.1"/>
    <property type="molecule type" value="Genomic_DNA"/>
</dbReference>
<dbReference type="Pfam" id="PF07751">
    <property type="entry name" value="Abi_2"/>
    <property type="match status" value="1"/>
</dbReference>
<evidence type="ECO:0000313" key="2">
    <source>
        <dbReference type="Proteomes" id="UP000330807"/>
    </source>
</evidence>
<reference evidence="1 2" key="1">
    <citation type="submission" date="2019-10" db="EMBL/GenBank/DDBJ databases">
        <authorList>
            <person name="Wolf R A."/>
        </authorList>
    </citation>
    <scope>NUCLEOTIDE SEQUENCE [LARGE SCALE GENOMIC DNA]</scope>
    <source>
        <strain evidence="1">Collinsella_aerofaciens_AK_138A</strain>
    </source>
</reference>
<protein>
    <submittedName>
        <fullName evidence="1">Abi-like protein</fullName>
    </submittedName>
</protein>
<proteinExistence type="predicted"/>
<organism evidence="1 2">
    <name type="scientific">Collinsella aerofaciens</name>
    <dbReference type="NCBI Taxonomy" id="74426"/>
    <lineage>
        <taxon>Bacteria</taxon>
        <taxon>Bacillati</taxon>
        <taxon>Actinomycetota</taxon>
        <taxon>Coriobacteriia</taxon>
        <taxon>Coriobacteriales</taxon>
        <taxon>Coriobacteriaceae</taxon>
        <taxon>Collinsella</taxon>
    </lineage>
</organism>
<accession>A0A5K1IJK4</accession>
<dbReference type="Proteomes" id="UP000330807">
    <property type="component" value="Unassembled WGS sequence"/>
</dbReference>
<dbReference type="AlphaFoldDB" id="A0A5K1IJK4"/>
<name>A0A5K1IJK4_9ACTN</name>
<sequence>MAKEFKTFAQLIELLESRGVATDASTTDCLRRESYYAVVNGYKAPFLDKNAGQSTSYDVFREGTSFKNIYDLFLFDRELRQLTFSYLARAEAVLKNAVVYSFCDQYRAADAYLNRANYVDPNDMLVPKAFRGNKIKQHSKRLTDLINILIDKVTDEQRMRPFVKHYLNKYGAVPLWVLQNDLTFGNISHFYQLQKRGVQNAACKMVSQTSNRKQRLEPTMLLRVIQVLSGFRNICAHDERLYCAVVRGARFSDMYSLLCRVLPDDETKAMLDDLGELVRAYQGLIAQDVLYSVFKEMNIRV</sequence>
<gene>
    <name evidence="1" type="ORF">LMKDKBCB_00845</name>
</gene>